<dbReference type="PANTHER" id="PTHR24037:SF10">
    <property type="entry name" value="MUCIN-13"/>
    <property type="match status" value="1"/>
</dbReference>
<evidence type="ECO:0000256" key="3">
    <source>
        <dbReference type="ARBA" id="ARBA00022536"/>
    </source>
</evidence>
<feature type="domain" description="EGF-like" evidence="12">
    <location>
        <begin position="134"/>
        <end position="149"/>
    </location>
</feature>
<keyword evidence="10" id="KW-0812">Transmembrane</keyword>
<evidence type="ECO:0000256" key="10">
    <source>
        <dbReference type="SAM" id="Phobius"/>
    </source>
</evidence>
<proteinExistence type="predicted"/>
<evidence type="ECO:0000256" key="6">
    <source>
        <dbReference type="ARBA" id="ARBA00023136"/>
    </source>
</evidence>
<keyword evidence="7" id="KW-1015">Disulfide bond</keyword>
<organism evidence="13 14">
    <name type="scientific">Atractosteus spatula</name>
    <name type="common">Alligator gar</name>
    <name type="synonym">Lepisosteus spatula</name>
    <dbReference type="NCBI Taxonomy" id="7917"/>
    <lineage>
        <taxon>Eukaryota</taxon>
        <taxon>Metazoa</taxon>
        <taxon>Chordata</taxon>
        <taxon>Craniata</taxon>
        <taxon>Vertebrata</taxon>
        <taxon>Euteleostomi</taxon>
        <taxon>Actinopterygii</taxon>
        <taxon>Neopterygii</taxon>
        <taxon>Holostei</taxon>
        <taxon>Semionotiformes</taxon>
        <taxon>Lepisosteidae</taxon>
        <taxon>Atractosteus</taxon>
    </lineage>
</organism>
<feature type="region of interest" description="Disordered" evidence="9">
    <location>
        <begin position="363"/>
        <end position="521"/>
    </location>
</feature>
<evidence type="ECO:0000256" key="11">
    <source>
        <dbReference type="SAM" id="SignalP"/>
    </source>
</evidence>
<evidence type="ECO:0000256" key="4">
    <source>
        <dbReference type="ARBA" id="ARBA00022729"/>
    </source>
</evidence>
<keyword evidence="3" id="KW-0245">EGF-like domain</keyword>
<keyword evidence="6 10" id="KW-0472">Membrane</keyword>
<evidence type="ECO:0000256" key="7">
    <source>
        <dbReference type="ARBA" id="ARBA00023157"/>
    </source>
</evidence>
<dbReference type="InterPro" id="IPR000742">
    <property type="entry name" value="EGF"/>
</dbReference>
<feature type="non-terminal residue" evidence="13">
    <location>
        <position position="521"/>
    </location>
</feature>
<feature type="compositionally biased region" description="Polar residues" evidence="9">
    <location>
        <begin position="452"/>
        <end position="497"/>
    </location>
</feature>
<keyword evidence="8" id="KW-0325">Glycoprotein</keyword>
<evidence type="ECO:0000256" key="8">
    <source>
        <dbReference type="ARBA" id="ARBA00023180"/>
    </source>
</evidence>
<feature type="region of interest" description="Disordered" evidence="9">
    <location>
        <begin position="20"/>
        <end position="113"/>
    </location>
</feature>
<evidence type="ECO:0000313" key="13">
    <source>
        <dbReference type="EMBL" id="MBN3325461.1"/>
    </source>
</evidence>
<dbReference type="PROSITE" id="PS00010">
    <property type="entry name" value="ASX_HYDROXYL"/>
    <property type="match status" value="1"/>
</dbReference>
<dbReference type="EMBL" id="JAAWVO010075727">
    <property type="protein sequence ID" value="MBN3325461.1"/>
    <property type="molecule type" value="Genomic_DNA"/>
</dbReference>
<accession>A0A8J7P8B5</accession>
<feature type="compositionally biased region" description="Gly residues" evidence="9">
    <location>
        <begin position="512"/>
        <end position="521"/>
    </location>
</feature>
<evidence type="ECO:0000256" key="5">
    <source>
        <dbReference type="ARBA" id="ARBA00022737"/>
    </source>
</evidence>
<comment type="subcellular location">
    <subcellularLocation>
        <location evidence="1">Cell membrane</location>
    </subcellularLocation>
</comment>
<feature type="chain" id="PRO_5035148485" evidence="11">
    <location>
        <begin position="23"/>
        <end position="521"/>
    </location>
</feature>
<protein>
    <submittedName>
        <fullName evidence="13">MUC13 protein</fullName>
    </submittedName>
</protein>
<feature type="non-terminal residue" evidence="13">
    <location>
        <position position="1"/>
    </location>
</feature>
<evidence type="ECO:0000256" key="9">
    <source>
        <dbReference type="SAM" id="MobiDB-lite"/>
    </source>
</evidence>
<name>A0A8J7P8B5_ATRSP</name>
<feature type="signal peptide" evidence="11">
    <location>
        <begin position="1"/>
        <end position="22"/>
    </location>
</feature>
<evidence type="ECO:0000313" key="14">
    <source>
        <dbReference type="Proteomes" id="UP000736164"/>
    </source>
</evidence>
<keyword evidence="10" id="KW-1133">Transmembrane helix</keyword>
<keyword evidence="2" id="KW-1003">Cell membrane</keyword>
<dbReference type="PANTHER" id="PTHR24037">
    <property type="entry name" value="HEART DEVELOPMENT PROTEIN WITH EGF-LIKE DOMAINS 1"/>
    <property type="match status" value="1"/>
</dbReference>
<dbReference type="GO" id="GO:0005886">
    <property type="term" value="C:plasma membrane"/>
    <property type="evidence" value="ECO:0007669"/>
    <property type="project" value="UniProtKB-SubCell"/>
</dbReference>
<feature type="compositionally biased region" description="Low complexity" evidence="9">
    <location>
        <begin position="22"/>
        <end position="106"/>
    </location>
</feature>
<evidence type="ECO:0000259" key="12">
    <source>
        <dbReference type="PROSITE" id="PS01186"/>
    </source>
</evidence>
<reference evidence="13" key="1">
    <citation type="journal article" date="2021" name="Cell">
        <title>Tracing the genetic footprints of vertebrate landing in non-teleost ray-finned fishes.</title>
        <authorList>
            <person name="Bi X."/>
            <person name="Wang K."/>
            <person name="Yang L."/>
            <person name="Pan H."/>
            <person name="Jiang H."/>
            <person name="Wei Q."/>
            <person name="Fang M."/>
            <person name="Yu H."/>
            <person name="Zhu C."/>
            <person name="Cai Y."/>
            <person name="He Y."/>
            <person name="Gan X."/>
            <person name="Zeng H."/>
            <person name="Yu D."/>
            <person name="Zhu Y."/>
            <person name="Jiang H."/>
            <person name="Qiu Q."/>
            <person name="Yang H."/>
            <person name="Zhang Y.E."/>
            <person name="Wang W."/>
            <person name="Zhu M."/>
            <person name="He S."/>
            <person name="Zhang G."/>
        </authorList>
    </citation>
    <scope>NUCLEOTIDE SEQUENCE</scope>
    <source>
        <strain evidence="13">Allg_001</strain>
    </source>
</reference>
<evidence type="ECO:0000256" key="2">
    <source>
        <dbReference type="ARBA" id="ARBA00022475"/>
    </source>
</evidence>
<dbReference type="PROSITE" id="PS01186">
    <property type="entry name" value="EGF_2"/>
    <property type="match status" value="1"/>
</dbReference>
<feature type="transmembrane region" description="Helical" evidence="10">
    <location>
        <begin position="312"/>
        <end position="335"/>
    </location>
</feature>
<evidence type="ECO:0000256" key="1">
    <source>
        <dbReference type="ARBA" id="ARBA00004236"/>
    </source>
</evidence>
<dbReference type="InterPro" id="IPR000152">
    <property type="entry name" value="EGF-type_Asp/Asn_hydroxyl_site"/>
</dbReference>
<sequence length="521" mass="56718">MDWKMWFILASTCVCLEHSKNGTSPSATTIPGSTSSTTTTTGSTTSSSPTATGSTTSSTTTTTAGSFTSSTPTATADPQTSSIPATSSSMSSTPAITASPTVTATPKPEKKQCRENSCGSQLAVCMNLKDKYVCQCSFGFYYNELETDCEGGKSFPGGFNISPTFGVNVEDKTSENYTQLYDYVIQINKEALINELDFKETIVKDIRHTGGSTYISRSGRELEVDFINMFSTTFEDGLDVVDTKILNYLKEANLTNIRFRNVTSCGVYGCDKQSSNCALKGSSPVCECKKGYEKNHPLDVSCVKLEDTMRDILIGVSTVAGVAIISLTAGLIVMAMRKKPKNENPPQYSFKNPASFPMTRTFSVKSHRDSEDGSQMTQRPPSFPKMVYNRHHDDEENDDDDDGSYAGKIKNQSFPQDQGRILSGNVYSFPKASVPSKPGGPQNFGYKPAGNPYNSSANDRYPYNSSANDRNPYNSSANDRNPYNSSANDRYPYNSSANDRDPYNRTSTRGAAGNGYGHRGY</sequence>
<dbReference type="Proteomes" id="UP000736164">
    <property type="component" value="Unassembled WGS sequence"/>
</dbReference>
<keyword evidence="14" id="KW-1185">Reference proteome</keyword>
<gene>
    <name evidence="13" type="primary">Muc13</name>
    <name evidence="13" type="ORF">GTO95_0012531</name>
</gene>
<keyword evidence="5" id="KW-0677">Repeat</keyword>
<comment type="caution">
    <text evidence="13">The sequence shown here is derived from an EMBL/GenBank/DDBJ whole genome shotgun (WGS) entry which is preliminary data.</text>
</comment>
<dbReference type="AlphaFoldDB" id="A0A8J7P8B5"/>
<keyword evidence="4 11" id="KW-0732">Signal</keyword>